<dbReference type="HOGENOM" id="CLU_2937006_0_0_3"/>
<dbReference type="Proteomes" id="UP000001511">
    <property type="component" value="Chromosome"/>
</dbReference>
<evidence type="ECO:0000313" key="1">
    <source>
        <dbReference type="EMBL" id="ADI63827.1"/>
    </source>
</evidence>
<name>D7E530_NOSA0</name>
<reference evidence="1 2" key="1">
    <citation type="journal article" date="2010" name="PLoS ONE">
        <title>Genome erosion in a nitrogen-fixing vertically transmitted endosymbiotic multicellular cyanobacterium.</title>
        <authorList>
            <person name="Ran L."/>
            <person name="Larsson J."/>
            <person name="Vigil-Stenman T."/>
            <person name="Nylander J.A."/>
            <person name="Ininbergs K."/>
            <person name="Zheng W.W."/>
            <person name="Lapidus A."/>
            <person name="Lowry S."/>
            <person name="Haselkorn R."/>
            <person name="Bergman B."/>
        </authorList>
    </citation>
    <scope>NUCLEOTIDE SEQUENCE [LARGE SCALE GENOMIC DNA]</scope>
    <source>
        <strain evidence="1 2">0708</strain>
    </source>
</reference>
<sequence>MSIFSGNQLLHLPILPCHNALICVTLRAKERIWAAITIGTSKTVRDRRDPLINICFYTFF</sequence>
<evidence type="ECO:0000313" key="2">
    <source>
        <dbReference type="Proteomes" id="UP000001511"/>
    </source>
</evidence>
<dbReference type="RefSeq" id="WP_013190845.1">
    <property type="nucleotide sequence ID" value="NC_014248.1"/>
</dbReference>
<proteinExistence type="predicted"/>
<dbReference type="EMBL" id="CP002059">
    <property type="protein sequence ID" value="ADI63827.1"/>
    <property type="molecule type" value="Genomic_DNA"/>
</dbReference>
<organism evidence="1 2">
    <name type="scientific">Nostoc azollae (strain 0708)</name>
    <name type="common">Anabaena azollae (strain 0708)</name>
    <dbReference type="NCBI Taxonomy" id="551115"/>
    <lineage>
        <taxon>Bacteria</taxon>
        <taxon>Bacillati</taxon>
        <taxon>Cyanobacteriota</taxon>
        <taxon>Cyanophyceae</taxon>
        <taxon>Nostocales</taxon>
        <taxon>Nostocaceae</taxon>
        <taxon>Trichormus</taxon>
    </lineage>
</organism>
<dbReference type="AlphaFoldDB" id="D7E530"/>
<gene>
    <name evidence="1" type="ordered locus">Aazo_1662</name>
</gene>
<dbReference type="KEGG" id="naz:Aazo_1662"/>
<accession>D7E530</accession>
<keyword evidence="2" id="KW-1185">Reference proteome</keyword>
<protein>
    <submittedName>
        <fullName evidence="1">Uncharacterized protein</fullName>
    </submittedName>
</protein>